<dbReference type="Proteomes" id="UP000054097">
    <property type="component" value="Unassembled WGS sequence"/>
</dbReference>
<keyword evidence="2" id="KW-1185">Reference proteome</keyword>
<accession>A0A0C3AKR4</accession>
<sequence>MMVAILACPDASSARTSIPSRGSTRWSAKGAPTSRGFFTSKIHQRFKENLRL</sequence>
<dbReference type="HOGENOM" id="CLU_3088762_0_0_1"/>
<reference evidence="1 2" key="1">
    <citation type="submission" date="2014-04" db="EMBL/GenBank/DDBJ databases">
        <authorList>
            <consortium name="DOE Joint Genome Institute"/>
            <person name="Kuo A."/>
            <person name="Zuccaro A."/>
            <person name="Kohler A."/>
            <person name="Nagy L.G."/>
            <person name="Floudas D."/>
            <person name="Copeland A."/>
            <person name="Barry K.W."/>
            <person name="Cichocki N."/>
            <person name="Veneault-Fourrey C."/>
            <person name="LaButti K."/>
            <person name="Lindquist E.A."/>
            <person name="Lipzen A."/>
            <person name="Lundell T."/>
            <person name="Morin E."/>
            <person name="Murat C."/>
            <person name="Sun H."/>
            <person name="Tunlid A."/>
            <person name="Henrissat B."/>
            <person name="Grigoriev I.V."/>
            <person name="Hibbett D.S."/>
            <person name="Martin F."/>
            <person name="Nordberg H.P."/>
            <person name="Cantor M.N."/>
            <person name="Hua S.X."/>
        </authorList>
    </citation>
    <scope>NUCLEOTIDE SEQUENCE [LARGE SCALE GENOMIC DNA]</scope>
    <source>
        <strain evidence="1 2">MAFF 305830</strain>
    </source>
</reference>
<name>A0A0C3AKR4_SERVB</name>
<organism evidence="1 2">
    <name type="scientific">Serendipita vermifera MAFF 305830</name>
    <dbReference type="NCBI Taxonomy" id="933852"/>
    <lineage>
        <taxon>Eukaryota</taxon>
        <taxon>Fungi</taxon>
        <taxon>Dikarya</taxon>
        <taxon>Basidiomycota</taxon>
        <taxon>Agaricomycotina</taxon>
        <taxon>Agaricomycetes</taxon>
        <taxon>Sebacinales</taxon>
        <taxon>Serendipitaceae</taxon>
        <taxon>Serendipita</taxon>
    </lineage>
</organism>
<reference evidence="2" key="2">
    <citation type="submission" date="2015-01" db="EMBL/GenBank/DDBJ databases">
        <title>Evolutionary Origins and Diversification of the Mycorrhizal Mutualists.</title>
        <authorList>
            <consortium name="DOE Joint Genome Institute"/>
            <consortium name="Mycorrhizal Genomics Consortium"/>
            <person name="Kohler A."/>
            <person name="Kuo A."/>
            <person name="Nagy L.G."/>
            <person name="Floudas D."/>
            <person name="Copeland A."/>
            <person name="Barry K.W."/>
            <person name="Cichocki N."/>
            <person name="Veneault-Fourrey C."/>
            <person name="LaButti K."/>
            <person name="Lindquist E.A."/>
            <person name="Lipzen A."/>
            <person name="Lundell T."/>
            <person name="Morin E."/>
            <person name="Murat C."/>
            <person name="Riley R."/>
            <person name="Ohm R."/>
            <person name="Sun H."/>
            <person name="Tunlid A."/>
            <person name="Henrissat B."/>
            <person name="Grigoriev I.V."/>
            <person name="Hibbett D.S."/>
            <person name="Martin F."/>
        </authorList>
    </citation>
    <scope>NUCLEOTIDE SEQUENCE [LARGE SCALE GENOMIC DNA]</scope>
    <source>
        <strain evidence="2">MAFF 305830</strain>
    </source>
</reference>
<evidence type="ECO:0000313" key="2">
    <source>
        <dbReference type="Proteomes" id="UP000054097"/>
    </source>
</evidence>
<evidence type="ECO:0000313" key="1">
    <source>
        <dbReference type="EMBL" id="KIM20594.1"/>
    </source>
</evidence>
<gene>
    <name evidence="1" type="ORF">M408DRAFT_333907</name>
</gene>
<dbReference type="EMBL" id="KN824419">
    <property type="protein sequence ID" value="KIM20594.1"/>
    <property type="molecule type" value="Genomic_DNA"/>
</dbReference>
<protein>
    <submittedName>
        <fullName evidence="1">Uncharacterized protein</fullName>
    </submittedName>
</protein>
<proteinExistence type="predicted"/>
<dbReference type="AlphaFoldDB" id="A0A0C3AKR4"/>